<dbReference type="Proteomes" id="UP000435304">
    <property type="component" value="Unassembled WGS sequence"/>
</dbReference>
<gene>
    <name evidence="2" type="ORF">GC722_05280</name>
</gene>
<keyword evidence="3" id="KW-1185">Reference proteome</keyword>
<feature type="domain" description="DUF58" evidence="1">
    <location>
        <begin position="187"/>
        <end position="354"/>
    </location>
</feature>
<dbReference type="PANTHER" id="PTHR33608">
    <property type="entry name" value="BLL2464 PROTEIN"/>
    <property type="match status" value="1"/>
</dbReference>
<comment type="caution">
    <text evidence="2">The sequence shown here is derived from an EMBL/GenBank/DDBJ whole genome shotgun (WGS) entry which is preliminary data.</text>
</comment>
<evidence type="ECO:0000259" key="1">
    <source>
        <dbReference type="Pfam" id="PF01882"/>
    </source>
</evidence>
<dbReference type="PANTHER" id="PTHR33608:SF14">
    <property type="entry name" value="POSSIBLE CONSERVED SECRETED PROTEIN"/>
    <property type="match status" value="1"/>
</dbReference>
<proteinExistence type="predicted"/>
<dbReference type="EMBL" id="WPCU01000004">
    <property type="protein sequence ID" value="MVA75442.1"/>
    <property type="molecule type" value="Genomic_DNA"/>
</dbReference>
<evidence type="ECO:0000313" key="3">
    <source>
        <dbReference type="Proteomes" id="UP000435304"/>
    </source>
</evidence>
<dbReference type="AlphaFoldDB" id="A0A6A9UUY3"/>
<organism evidence="2 3">
    <name type="scientific">Auraticoccus cholistanensis</name>
    <dbReference type="NCBI Taxonomy" id="2656650"/>
    <lineage>
        <taxon>Bacteria</taxon>
        <taxon>Bacillati</taxon>
        <taxon>Actinomycetota</taxon>
        <taxon>Actinomycetes</taxon>
        <taxon>Propionibacteriales</taxon>
        <taxon>Propionibacteriaceae</taxon>
        <taxon>Auraticoccus</taxon>
    </lineage>
</organism>
<dbReference type="InterPro" id="IPR002881">
    <property type="entry name" value="DUF58"/>
</dbReference>
<name>A0A6A9UUY3_9ACTN</name>
<evidence type="ECO:0000313" key="2">
    <source>
        <dbReference type="EMBL" id="MVA75442.1"/>
    </source>
</evidence>
<dbReference type="Pfam" id="PF01882">
    <property type="entry name" value="DUF58"/>
    <property type="match status" value="1"/>
</dbReference>
<accession>A0A6A9UUY3</accession>
<reference evidence="2 3" key="1">
    <citation type="submission" date="2019-12" db="EMBL/GenBank/DDBJ databases">
        <title>Auraticoccus cholistani sp. nov., an actinomycete isolated from soil of Cholistan desert.</title>
        <authorList>
            <person name="Cheema M.T."/>
        </authorList>
    </citation>
    <scope>NUCLEOTIDE SEQUENCE [LARGE SCALE GENOMIC DNA]</scope>
    <source>
        <strain evidence="2 3">F435</strain>
    </source>
</reference>
<protein>
    <submittedName>
        <fullName evidence="2">DUF58 domain-containing protein</fullName>
    </submittedName>
</protein>
<dbReference type="RefSeq" id="WP_156608523.1">
    <property type="nucleotide sequence ID" value="NZ_WPCU01000004.1"/>
</dbReference>
<sequence length="445" mass="47272">MELRPATSLVRAALLTGLSGLLVLLTHRVELLVVVAPFLTWCALGVARRPAGPLPTPTSELGAHRLHVGEVVEQRVSAPGSGLLLELDLPAPARGELDPPLGAAVGVEEAVVRVRPQRWGRHLLQPREVRVSDDWNLWSGSWTPPASSLTVAPGRDAPGGGEAIPHPVGLVGTHPSRSRGEGSSLAEVRRFQVGDRLRRINWRVTSRTGALHTNATTADRDTDVLVVVDTLADLAVTDEEGRSTSDSSLDITVLAAATVAEHYLRLGDRVGLHDLGWVIGSVPTGAGSRQRAVLVEQLAGASVERIARSRLQRIRRVRPGSLVVVCSPLLDPDVLEEVLRLVHRGAAVLAVDTLPAGLGRLPSRARGAGAVLDALSGRFRAQRFWDEAWALRRLERDVELAQLARLGVPVVAWQGMESLALVVAALSAGRTAPRLARGSSVGGGA</sequence>